<dbReference type="SUPFAM" id="SSF50249">
    <property type="entry name" value="Nucleic acid-binding proteins"/>
    <property type="match status" value="1"/>
</dbReference>
<dbReference type="PROSITE" id="PS50926">
    <property type="entry name" value="TRAM"/>
    <property type="match status" value="1"/>
</dbReference>
<evidence type="ECO:0000256" key="9">
    <source>
        <dbReference type="HAMAP-Rule" id="MF_00232"/>
    </source>
</evidence>
<evidence type="ECO:0000256" key="5">
    <source>
        <dbReference type="ARBA" id="ARBA00022540"/>
    </source>
</evidence>
<dbReference type="HAMAP" id="MF_00232">
    <property type="entry name" value="eIF_2_beta"/>
    <property type="match status" value="1"/>
</dbReference>
<evidence type="ECO:0000256" key="1">
    <source>
        <dbReference type="ARBA" id="ARBA00003323"/>
    </source>
</evidence>
<dbReference type="InterPro" id="IPR045196">
    <property type="entry name" value="IF2/IF5"/>
</dbReference>
<dbReference type="AlphaFoldDB" id="A0A832RTL2"/>
<dbReference type="PANTHER" id="PTHR23001">
    <property type="entry name" value="EUKARYOTIC TRANSLATION INITIATION FACTOR"/>
    <property type="match status" value="1"/>
</dbReference>
<name>A0A832RTL2_9EURY</name>
<evidence type="ECO:0000313" key="13">
    <source>
        <dbReference type="Proteomes" id="UP000600363"/>
    </source>
</evidence>
<dbReference type="SUPFAM" id="SSF75689">
    <property type="entry name" value="Zinc-binding domain of translation initiation factor 2 beta"/>
    <property type="match status" value="1"/>
</dbReference>
<keyword evidence="6 9" id="KW-0648">Protein biosynthesis</keyword>
<dbReference type="InterPro" id="IPR012340">
    <property type="entry name" value="NA-bd_OB-fold"/>
</dbReference>
<organism evidence="12 13">
    <name type="scientific">Methermicoccus shengliensis</name>
    <dbReference type="NCBI Taxonomy" id="660064"/>
    <lineage>
        <taxon>Archaea</taxon>
        <taxon>Methanobacteriati</taxon>
        <taxon>Methanobacteriota</taxon>
        <taxon>Stenosarchaea group</taxon>
        <taxon>Methanomicrobia</taxon>
        <taxon>Methanosarcinales</taxon>
        <taxon>Methermicoccaceae</taxon>
        <taxon>Methermicoccus</taxon>
    </lineage>
</organism>
<evidence type="ECO:0000256" key="8">
    <source>
        <dbReference type="ARBA" id="ARBA00032408"/>
    </source>
</evidence>
<sequence>MDYESYLDRALSKLPKIGGTDERFTVPKPHVFAEGKTTVLENFASIASTLNRDPDHLLKYLLGELGTAGKTDGTRAVFQGNFSGELIEEHINAYVQEYVLCSECGKPDTHLVREERILMIKCDACGAHRSVRKRKAPPTVSAKAIQRDSEVEVMIMDVGSKGDGVAKLDRYTIFVPGARKGEKLKVRIKKVSGTLAFGERV</sequence>
<comment type="subunit">
    <text evidence="3 9">Heterotrimer composed of an alpha, a beta and a gamma chain.</text>
</comment>
<dbReference type="InterPro" id="IPR016190">
    <property type="entry name" value="Transl_init_fac_IF2/IF5_Zn-bd"/>
</dbReference>
<dbReference type="InterPro" id="IPR000679">
    <property type="entry name" value="Znf_GATA"/>
</dbReference>
<dbReference type="PROSITE" id="PS50114">
    <property type="entry name" value="GATA_ZN_FINGER_2"/>
    <property type="match status" value="1"/>
</dbReference>
<dbReference type="SMART" id="SM00653">
    <property type="entry name" value="eIF2B_5"/>
    <property type="match status" value="1"/>
</dbReference>
<evidence type="ECO:0000256" key="6">
    <source>
        <dbReference type="ARBA" id="ARBA00022917"/>
    </source>
</evidence>
<dbReference type="GO" id="GO:0006355">
    <property type="term" value="P:regulation of DNA-templated transcription"/>
    <property type="evidence" value="ECO:0007669"/>
    <property type="project" value="InterPro"/>
</dbReference>
<dbReference type="Proteomes" id="UP000600363">
    <property type="component" value="Unassembled WGS sequence"/>
</dbReference>
<proteinExistence type="inferred from homology"/>
<evidence type="ECO:0000256" key="7">
    <source>
        <dbReference type="ARBA" id="ARBA00031466"/>
    </source>
</evidence>
<dbReference type="InterPro" id="IPR004458">
    <property type="entry name" value="TIF2_bsu_arc"/>
</dbReference>
<comment type="caution">
    <text evidence="12">The sequence shown here is derived from an EMBL/GenBank/DDBJ whole genome shotgun (WGS) entry which is preliminary data.</text>
</comment>
<gene>
    <name evidence="9" type="primary">eif2b</name>
    <name evidence="12" type="ORF">HA299_00350</name>
</gene>
<accession>A0A832RTL2</accession>
<evidence type="ECO:0000259" key="10">
    <source>
        <dbReference type="PROSITE" id="PS50114"/>
    </source>
</evidence>
<keyword evidence="5 9" id="KW-0396">Initiation factor</keyword>
<dbReference type="NCBIfam" id="TIGR00311">
    <property type="entry name" value="aIF-2beta"/>
    <property type="match status" value="1"/>
</dbReference>
<dbReference type="GO" id="GO:0043565">
    <property type="term" value="F:sequence-specific DNA binding"/>
    <property type="evidence" value="ECO:0007669"/>
    <property type="project" value="InterPro"/>
</dbReference>
<dbReference type="NCBIfam" id="NF003067">
    <property type="entry name" value="PRK03988.1"/>
    <property type="match status" value="1"/>
</dbReference>
<comment type="similarity">
    <text evidence="2 9">Belongs to the eIF-2-beta/eIF-5 family.</text>
</comment>
<dbReference type="FunFam" id="3.30.30.170:FF:000001">
    <property type="entry name" value="Eukaryotic translation initiation factor 2 subunit"/>
    <property type="match status" value="1"/>
</dbReference>
<dbReference type="InterPro" id="IPR002735">
    <property type="entry name" value="Transl_init_fac_IF2/IF5_dom"/>
</dbReference>
<dbReference type="Gene3D" id="2.40.50.140">
    <property type="entry name" value="Nucleic acid-binding proteins"/>
    <property type="match status" value="1"/>
</dbReference>
<reference evidence="12" key="1">
    <citation type="journal article" date="2020" name="bioRxiv">
        <title>A rank-normalized archaeal taxonomy based on genome phylogeny resolves widespread incomplete and uneven classifications.</title>
        <authorList>
            <person name="Rinke C."/>
            <person name="Chuvochina M."/>
            <person name="Mussig A.J."/>
            <person name="Chaumeil P.-A."/>
            <person name="Waite D.W."/>
            <person name="Whitman W.B."/>
            <person name="Parks D.H."/>
            <person name="Hugenholtz P."/>
        </authorList>
    </citation>
    <scope>NUCLEOTIDE SEQUENCE</scope>
    <source>
        <strain evidence="12">UBA12518</strain>
    </source>
</reference>
<feature type="domain" description="TRAM" evidence="11">
    <location>
        <begin position="144"/>
        <end position="201"/>
    </location>
</feature>
<dbReference type="SUPFAM" id="SSF100966">
    <property type="entry name" value="Translation initiation factor 2 beta, aIF2beta, N-terminal domain"/>
    <property type="match status" value="1"/>
</dbReference>
<comment type="function">
    <text evidence="1 9">eIF-2 functions in the early steps of protein synthesis by forming a ternary complex with GTP and initiator tRNA.</text>
</comment>
<dbReference type="GO" id="GO:0003743">
    <property type="term" value="F:translation initiation factor activity"/>
    <property type="evidence" value="ECO:0007669"/>
    <property type="project" value="UniProtKB-UniRule"/>
</dbReference>
<evidence type="ECO:0000313" key="12">
    <source>
        <dbReference type="EMBL" id="HIH69067.1"/>
    </source>
</evidence>
<feature type="domain" description="GATA-type" evidence="10">
    <location>
        <begin position="95"/>
        <end position="148"/>
    </location>
</feature>
<dbReference type="RefSeq" id="WP_042684329.1">
    <property type="nucleotide sequence ID" value="NZ_DUIH01000002.1"/>
</dbReference>
<evidence type="ECO:0000259" key="11">
    <source>
        <dbReference type="PROSITE" id="PS50926"/>
    </source>
</evidence>
<protein>
    <recommendedName>
        <fullName evidence="4 9">Translation initiation factor 2 subunit beta</fullName>
    </recommendedName>
    <alternativeName>
        <fullName evidence="7 9">aIF2-beta</fullName>
    </alternativeName>
    <alternativeName>
        <fullName evidence="8 9">eIF-2-beta</fullName>
    </alternativeName>
</protein>
<dbReference type="EMBL" id="DUIH01000002">
    <property type="protein sequence ID" value="HIH69067.1"/>
    <property type="molecule type" value="Genomic_DNA"/>
</dbReference>
<dbReference type="InterPro" id="IPR002792">
    <property type="entry name" value="TRAM_dom"/>
</dbReference>
<evidence type="ECO:0000256" key="3">
    <source>
        <dbReference type="ARBA" id="ARBA00011243"/>
    </source>
</evidence>
<dbReference type="Pfam" id="PF01873">
    <property type="entry name" value="eIF-5_eIF-2B"/>
    <property type="match status" value="1"/>
</dbReference>
<dbReference type="PANTHER" id="PTHR23001:SF3">
    <property type="entry name" value="EUKARYOTIC TRANSLATION INITIATION FACTOR 2 SUBUNIT 2"/>
    <property type="match status" value="1"/>
</dbReference>
<dbReference type="InterPro" id="IPR016189">
    <property type="entry name" value="Transl_init_fac_IF2/IF5_N"/>
</dbReference>
<dbReference type="Pfam" id="PF01938">
    <property type="entry name" value="TRAM"/>
    <property type="match status" value="1"/>
</dbReference>
<dbReference type="Gene3D" id="3.30.30.170">
    <property type="match status" value="1"/>
</dbReference>
<dbReference type="NCBIfam" id="NF008993">
    <property type="entry name" value="PRK12336.1"/>
    <property type="match status" value="1"/>
</dbReference>
<evidence type="ECO:0000256" key="2">
    <source>
        <dbReference type="ARBA" id="ARBA00010397"/>
    </source>
</evidence>
<evidence type="ECO:0000256" key="4">
    <source>
        <dbReference type="ARBA" id="ARBA00022314"/>
    </source>
</evidence>